<evidence type="ECO:0000256" key="6">
    <source>
        <dbReference type="ARBA" id="ARBA00022967"/>
    </source>
</evidence>
<dbReference type="GO" id="GO:0043190">
    <property type="term" value="C:ATP-binding cassette (ABC) transporter complex"/>
    <property type="evidence" value="ECO:0007669"/>
    <property type="project" value="TreeGrafter"/>
</dbReference>
<evidence type="ECO:0000256" key="4">
    <source>
        <dbReference type="ARBA" id="ARBA00022741"/>
    </source>
</evidence>
<keyword evidence="7 8" id="KW-0472">Membrane</keyword>
<dbReference type="NCBIfam" id="TIGR04520">
    <property type="entry name" value="ECF_ATPase_1"/>
    <property type="match status" value="1"/>
</dbReference>
<keyword evidence="11" id="KW-1185">Reference proteome</keyword>
<evidence type="ECO:0000256" key="5">
    <source>
        <dbReference type="ARBA" id="ARBA00022840"/>
    </source>
</evidence>
<dbReference type="FunFam" id="3.40.50.300:FF:000224">
    <property type="entry name" value="Energy-coupling factor transporter ATP-binding protein EcfA"/>
    <property type="match status" value="2"/>
</dbReference>
<dbReference type="Proteomes" id="UP000245793">
    <property type="component" value="Unassembled WGS sequence"/>
</dbReference>
<dbReference type="InterPro" id="IPR050095">
    <property type="entry name" value="ECF_ABC_transporter_ATP-bd"/>
</dbReference>
<keyword evidence="5 8" id="KW-0067">ATP-binding</keyword>
<dbReference type="EMBL" id="QEKV01000001">
    <property type="protein sequence ID" value="PVY95598.1"/>
    <property type="molecule type" value="Genomic_DNA"/>
</dbReference>
<dbReference type="GO" id="GO:0005524">
    <property type="term" value="F:ATP binding"/>
    <property type="evidence" value="ECO:0007669"/>
    <property type="project" value="UniProtKB-UniRule"/>
</dbReference>
<comment type="similarity">
    <text evidence="8">Belongs to the ABC transporter superfamily. Energy-coupling factor EcfA family.</text>
</comment>
<dbReference type="Pfam" id="PF00005">
    <property type="entry name" value="ABC_tran"/>
    <property type="match status" value="2"/>
</dbReference>
<dbReference type="NCBIfam" id="TIGR04521">
    <property type="entry name" value="ECF_ATPase_2"/>
    <property type="match status" value="1"/>
</dbReference>
<evidence type="ECO:0000256" key="7">
    <source>
        <dbReference type="ARBA" id="ARBA00023136"/>
    </source>
</evidence>
<dbReference type="NCBIfam" id="NF010167">
    <property type="entry name" value="PRK13648.1"/>
    <property type="match status" value="2"/>
</dbReference>
<dbReference type="SMART" id="SM00382">
    <property type="entry name" value="AAA"/>
    <property type="match status" value="2"/>
</dbReference>
<comment type="subunit">
    <text evidence="8">Forms a stable energy-coupling factor (ECF) transporter complex composed of 2 membrane-embedded substrate-binding proteins (S component), 2 ATP-binding proteins (A component) and 2 transmembrane proteins (T component).</text>
</comment>
<dbReference type="Gene3D" id="3.40.50.300">
    <property type="entry name" value="P-loop containing nucleotide triphosphate hydrolases"/>
    <property type="match status" value="2"/>
</dbReference>
<dbReference type="PROSITE" id="PS00211">
    <property type="entry name" value="ABC_TRANSPORTER_1"/>
    <property type="match status" value="2"/>
</dbReference>
<name>A0A2U1E6M6_9FIRM</name>
<proteinExistence type="inferred from homology"/>
<protein>
    <recommendedName>
        <fullName evidence="8">Energy-coupling factor transporter ATP-binding protein EcfA2</fullName>
        <ecNumber evidence="8">7.-.-.-</ecNumber>
    </recommendedName>
</protein>
<dbReference type="InterPro" id="IPR015856">
    <property type="entry name" value="ABC_transpr_CbiO/EcfA_su"/>
</dbReference>
<dbReference type="PROSITE" id="PS50893">
    <property type="entry name" value="ABC_TRANSPORTER_2"/>
    <property type="match status" value="2"/>
</dbReference>
<feature type="domain" description="ABC transporter" evidence="9">
    <location>
        <begin position="10"/>
        <end position="249"/>
    </location>
</feature>
<accession>A0A2U1E6M6</accession>
<keyword evidence="4 8" id="KW-0547">Nucleotide-binding</keyword>
<dbReference type="InterPro" id="IPR003593">
    <property type="entry name" value="AAA+_ATPase"/>
</dbReference>
<keyword evidence="6" id="KW-1278">Translocase</keyword>
<evidence type="ECO:0000259" key="9">
    <source>
        <dbReference type="PROSITE" id="PS50893"/>
    </source>
</evidence>
<reference evidence="10 11" key="1">
    <citation type="submission" date="2018-04" db="EMBL/GenBank/DDBJ databases">
        <title>Genomic Encyclopedia of Type Strains, Phase IV (KMG-IV): sequencing the most valuable type-strain genomes for metagenomic binning, comparative biology and taxonomic classification.</title>
        <authorList>
            <person name="Goeker M."/>
        </authorList>
    </citation>
    <scope>NUCLEOTIDE SEQUENCE [LARGE SCALE GENOMIC DNA]</scope>
    <source>
        <strain evidence="10 11">DSM 20705</strain>
    </source>
</reference>
<evidence type="ECO:0000256" key="3">
    <source>
        <dbReference type="ARBA" id="ARBA00022475"/>
    </source>
</evidence>
<comment type="subcellular location">
    <subcellularLocation>
        <location evidence="1 8">Cell membrane</location>
        <topology evidence="1 8">Peripheral membrane protein</topology>
    </subcellularLocation>
</comment>
<evidence type="ECO:0000313" key="11">
    <source>
        <dbReference type="Proteomes" id="UP000245793"/>
    </source>
</evidence>
<comment type="function">
    <text evidence="8">ATP-binding (A) component of a common energy-coupling factor (ECF) ABC-transporter complex.</text>
</comment>
<dbReference type="InterPro" id="IPR003439">
    <property type="entry name" value="ABC_transporter-like_ATP-bd"/>
</dbReference>
<dbReference type="GO" id="GO:0016887">
    <property type="term" value="F:ATP hydrolysis activity"/>
    <property type="evidence" value="ECO:0007669"/>
    <property type="project" value="InterPro"/>
</dbReference>
<gene>
    <name evidence="10" type="ORF">C7381_101124</name>
</gene>
<organism evidence="10 11">
    <name type="scientific">Ezakiella coagulans</name>
    <dbReference type="NCBI Taxonomy" id="46507"/>
    <lineage>
        <taxon>Bacteria</taxon>
        <taxon>Bacillati</taxon>
        <taxon>Bacillota</taxon>
        <taxon>Tissierellia</taxon>
        <taxon>Ezakiella</taxon>
    </lineage>
</organism>
<dbReference type="InterPro" id="IPR027417">
    <property type="entry name" value="P-loop_NTPase"/>
</dbReference>
<keyword evidence="3 8" id="KW-1003">Cell membrane</keyword>
<dbReference type="AlphaFoldDB" id="A0A2U1E6M6"/>
<sequence>MDLKENDPIIELKNVSFSYTSNITGESLLAIDDVSMNVKKGEFVAVLGANGSGKSTLCKLINAQLMPKKGDVTVYGMNTKEEEKIWDIRKNCGMVFQNPDNQIVATIVEEDVAFGPENLGVPPAEIRKRVDESLKIVDMLDYKDHSPNLLSGGQKQRVAIAGILAINPDIILFDEPTAMLDPSGRKDVLDTILRLNREQNKTILLITHYMEEAINADRVVVFEQGKIVRDETPQEIFKDPNEIRKYGLDSPFVPEMEYLLGDKKTGCTSFELKDYADCVLKKIKENGKAKFDENSYNEFRDEVVSESSEFDANAEIALKNMSHVYSQGTPFEKTAVGDVTLSIKQGEFVGVIGHTGSGKSTLIQHFNALLFPTSGEVHVEGEKISKDMRLIGLRQRVGMVFQYPEHQLFEETCAKDIAYGPKNLGLGEEEIDKRVKDAIEDVGLDYEWVKDRSPFELSGGQKRRVAIAGVLAMKPNTLILDEPTAGLDPRGRDEIIEEIRSIQKKNNLTIVYVTHSMEDIARIADRILVMEKGELKYFDKPEKIFKREEELEHIGLDVPYVVDFMNMLRKKGVVLQQALTPEDAAKEIGGLLK</sequence>
<comment type="caution">
    <text evidence="10">The sequence shown here is derived from an EMBL/GenBank/DDBJ whole genome shotgun (WGS) entry which is preliminary data.</text>
</comment>
<dbReference type="PANTHER" id="PTHR43553:SF24">
    <property type="entry name" value="ENERGY-COUPLING FACTOR TRANSPORTER ATP-BINDING PROTEIN ECFA1"/>
    <property type="match status" value="1"/>
</dbReference>
<evidence type="ECO:0000256" key="8">
    <source>
        <dbReference type="RuleBase" id="RU365104"/>
    </source>
</evidence>
<keyword evidence="2 8" id="KW-0813">Transport</keyword>
<dbReference type="RefSeq" id="WP_116479527.1">
    <property type="nucleotide sequence ID" value="NZ_CP096650.1"/>
</dbReference>
<dbReference type="NCBIfam" id="NF010158">
    <property type="entry name" value="PRK13637.1"/>
    <property type="match status" value="1"/>
</dbReference>
<feature type="domain" description="ABC transporter" evidence="9">
    <location>
        <begin position="316"/>
        <end position="557"/>
    </location>
</feature>
<evidence type="ECO:0000256" key="1">
    <source>
        <dbReference type="ARBA" id="ARBA00004202"/>
    </source>
</evidence>
<dbReference type="CDD" id="cd03225">
    <property type="entry name" value="ABC_cobalt_CbiO_domain1"/>
    <property type="match status" value="2"/>
</dbReference>
<dbReference type="SUPFAM" id="SSF52540">
    <property type="entry name" value="P-loop containing nucleoside triphosphate hydrolases"/>
    <property type="match status" value="2"/>
</dbReference>
<evidence type="ECO:0000256" key="2">
    <source>
        <dbReference type="ARBA" id="ARBA00022448"/>
    </source>
</evidence>
<dbReference type="GO" id="GO:0042626">
    <property type="term" value="F:ATPase-coupled transmembrane transporter activity"/>
    <property type="evidence" value="ECO:0007669"/>
    <property type="project" value="TreeGrafter"/>
</dbReference>
<dbReference type="InterPro" id="IPR030946">
    <property type="entry name" value="EcfA2"/>
</dbReference>
<dbReference type="PANTHER" id="PTHR43553">
    <property type="entry name" value="HEAVY METAL TRANSPORTER"/>
    <property type="match status" value="1"/>
</dbReference>
<evidence type="ECO:0000313" key="10">
    <source>
        <dbReference type="EMBL" id="PVY95598.1"/>
    </source>
</evidence>
<dbReference type="InterPro" id="IPR017871">
    <property type="entry name" value="ABC_transporter-like_CS"/>
</dbReference>
<dbReference type="EC" id="7.-.-.-" evidence="8"/>
<dbReference type="InterPro" id="IPR030947">
    <property type="entry name" value="EcfA_1"/>
</dbReference>